<dbReference type="GO" id="GO:0008270">
    <property type="term" value="F:zinc ion binding"/>
    <property type="evidence" value="ECO:0007669"/>
    <property type="project" value="InterPro"/>
</dbReference>
<dbReference type="PIRSF" id="PIRSF000808">
    <property type="entry name" value="GalT"/>
    <property type="match status" value="1"/>
</dbReference>
<evidence type="ECO:0000259" key="7">
    <source>
        <dbReference type="Pfam" id="PF01230"/>
    </source>
</evidence>
<dbReference type="EMBL" id="PEZL01000021">
    <property type="protein sequence ID" value="PIS13472.1"/>
    <property type="molecule type" value="Genomic_DNA"/>
</dbReference>
<comment type="caution">
    <text evidence="8">The sequence shown here is derived from an EMBL/GenBank/DDBJ whole genome shotgun (WGS) entry which is preliminary data.</text>
</comment>
<evidence type="ECO:0000313" key="8">
    <source>
        <dbReference type="EMBL" id="PIS13472.1"/>
    </source>
</evidence>
<dbReference type="Proteomes" id="UP000230353">
    <property type="component" value="Unassembled WGS sequence"/>
</dbReference>
<proteinExistence type="predicted"/>
<dbReference type="GO" id="GO:0006012">
    <property type="term" value="P:galactose metabolic process"/>
    <property type="evidence" value="ECO:0007669"/>
    <property type="project" value="UniProtKB-UniRule"/>
</dbReference>
<name>A0A2H0WLD0_9BACT</name>
<dbReference type="SUPFAM" id="SSF54197">
    <property type="entry name" value="HIT-like"/>
    <property type="match status" value="2"/>
</dbReference>
<reference evidence="9" key="1">
    <citation type="submission" date="2017-09" db="EMBL/GenBank/DDBJ databases">
        <title>Depth-based differentiation of microbial function through sediment-hosted aquifers and enrichment of novel symbionts in the deep terrestrial subsurface.</title>
        <authorList>
            <person name="Probst A.J."/>
            <person name="Ladd B."/>
            <person name="Jarett J.K."/>
            <person name="Geller-Mcgrath D.E."/>
            <person name="Sieber C.M.K."/>
            <person name="Emerson J.B."/>
            <person name="Anantharaman K."/>
            <person name="Thomas B.C."/>
            <person name="Malmstrom R."/>
            <person name="Stieglmeier M."/>
            <person name="Klingl A."/>
            <person name="Woyke T."/>
            <person name="Ryan C.M."/>
            <person name="Banfield J.F."/>
        </authorList>
    </citation>
    <scope>NUCLEOTIDE SEQUENCE [LARGE SCALE GENOMIC DNA]</scope>
</reference>
<evidence type="ECO:0000259" key="6">
    <source>
        <dbReference type="Pfam" id="PF01087"/>
    </source>
</evidence>
<keyword evidence="1 8" id="KW-0808">Transferase</keyword>
<dbReference type="GO" id="GO:0008108">
    <property type="term" value="F:UDP-glucose:hexose-1-phosphate uridylyltransferase activity"/>
    <property type="evidence" value="ECO:0007669"/>
    <property type="project" value="UniProtKB-UniRule"/>
</dbReference>
<dbReference type="Gene3D" id="3.30.428.10">
    <property type="entry name" value="HIT-like"/>
    <property type="match status" value="2"/>
</dbReference>
<feature type="domain" description="Galactose-1-phosphate uridyl transferase N-terminal" evidence="6">
    <location>
        <begin position="80"/>
        <end position="179"/>
    </location>
</feature>
<sequence>MGSPEFRRDLVSGDWILIAGTLRGKRPHTFEVKKKKKKDDIKKCPFEDPQKSGNPFPLLWYPSPDAKVFEMENFKSWFLQVIPNKYPLLMRKEQCPAPEEKNFERKLTAVGYHEVIITRDHYKTIAEMTPEEVVIVLKAYKERYRVLAKDDCIKYILIFHNHGEAAGASLSHPHSQITALPIIDPDVSKSIKGSEDFYAKNKKCVHCVMVEQEIKDKTRIIERNEHFVMLVPFAPRVSYETRIYPLKHASHFEDLDKELFPSLASILKSAFVRIKKALGSPSYNFFIHTAPVGGGSAGHYHWHIEILPRGFSWAGLELGCGIEVVAVSPEEAADNLRKAV</sequence>
<evidence type="ECO:0000256" key="4">
    <source>
        <dbReference type="NCBIfam" id="TIGR00209"/>
    </source>
</evidence>
<feature type="domain" description="HIT" evidence="7">
    <location>
        <begin position="217"/>
        <end position="304"/>
    </location>
</feature>
<dbReference type="InterPro" id="IPR001937">
    <property type="entry name" value="GalP_UDPtransf1"/>
</dbReference>
<dbReference type="InterPro" id="IPR036265">
    <property type="entry name" value="HIT-like_sf"/>
</dbReference>
<dbReference type="Pfam" id="PF01087">
    <property type="entry name" value="GalP_UDP_transf"/>
    <property type="match status" value="1"/>
</dbReference>
<dbReference type="PANTHER" id="PTHR42763:SF2">
    <property type="entry name" value="ADP-GLUCOSE PHOSPHORYLASE"/>
    <property type="match status" value="1"/>
</dbReference>
<keyword evidence="3" id="KW-0119">Carbohydrate metabolism</keyword>
<dbReference type="PANTHER" id="PTHR42763">
    <property type="entry name" value="ADP-GLUCOSE PHOSPHORYLASE"/>
    <property type="match status" value="1"/>
</dbReference>
<evidence type="ECO:0000256" key="3">
    <source>
        <dbReference type="ARBA" id="ARBA00023277"/>
    </source>
</evidence>
<dbReference type="InterPro" id="IPR005849">
    <property type="entry name" value="GalP_Utransf_N"/>
</dbReference>
<evidence type="ECO:0000256" key="1">
    <source>
        <dbReference type="ARBA" id="ARBA00022679"/>
    </source>
</evidence>
<organism evidence="8 9">
    <name type="scientific">Candidatus Tagabacteria bacterium CG09_land_8_20_14_0_10_41_14</name>
    <dbReference type="NCBI Taxonomy" id="1975021"/>
    <lineage>
        <taxon>Bacteria</taxon>
        <taxon>Candidatus Tagaibacteriota</taxon>
    </lineage>
</organism>
<dbReference type="InterPro" id="IPR011146">
    <property type="entry name" value="HIT-like"/>
</dbReference>
<dbReference type="EC" id="2.7.7.12" evidence="4"/>
<accession>A0A2H0WLD0</accession>
<keyword evidence="2 8" id="KW-0548">Nucleotidyltransferase</keyword>
<evidence type="ECO:0000256" key="2">
    <source>
        <dbReference type="ARBA" id="ARBA00022695"/>
    </source>
</evidence>
<protein>
    <recommendedName>
        <fullName evidence="4">Galactose-1-phosphate uridylyltransferase</fullName>
        <ecNumber evidence="4">2.7.7.12</ecNumber>
    </recommendedName>
</protein>
<feature type="active site" description="Tele-UMP-histidine intermediate" evidence="5">
    <location>
        <position position="174"/>
    </location>
</feature>
<dbReference type="Pfam" id="PF01230">
    <property type="entry name" value="HIT"/>
    <property type="match status" value="1"/>
</dbReference>
<evidence type="ECO:0000256" key="5">
    <source>
        <dbReference type="PIRSR" id="PIRSR000808-1"/>
    </source>
</evidence>
<dbReference type="InterPro" id="IPR053177">
    <property type="entry name" value="ADP-glucose_phosphorylase"/>
</dbReference>
<gene>
    <name evidence="8" type="primary">galT</name>
    <name evidence="8" type="ORF">COT67_01475</name>
</gene>
<dbReference type="AlphaFoldDB" id="A0A2H0WLD0"/>
<dbReference type="NCBIfam" id="TIGR00209">
    <property type="entry name" value="galT_1"/>
    <property type="match status" value="1"/>
</dbReference>
<evidence type="ECO:0000313" key="9">
    <source>
        <dbReference type="Proteomes" id="UP000230353"/>
    </source>
</evidence>